<dbReference type="Proteomes" id="UP001501822">
    <property type="component" value="Unassembled WGS sequence"/>
</dbReference>
<dbReference type="EMBL" id="BAAABM010000066">
    <property type="protein sequence ID" value="GAA0365960.1"/>
    <property type="molecule type" value="Genomic_DNA"/>
</dbReference>
<feature type="compositionally biased region" description="Low complexity" evidence="1">
    <location>
        <begin position="55"/>
        <end position="65"/>
    </location>
</feature>
<reference evidence="2 3" key="1">
    <citation type="journal article" date="2019" name="Int. J. Syst. Evol. Microbiol.">
        <title>The Global Catalogue of Microorganisms (GCM) 10K type strain sequencing project: providing services to taxonomists for standard genome sequencing and annotation.</title>
        <authorList>
            <consortium name="The Broad Institute Genomics Platform"/>
            <consortium name="The Broad Institute Genome Sequencing Center for Infectious Disease"/>
            <person name="Wu L."/>
            <person name="Ma J."/>
        </authorList>
    </citation>
    <scope>NUCLEOTIDE SEQUENCE [LARGE SCALE GENOMIC DNA]</scope>
    <source>
        <strain evidence="2 3">JCM 3146</strain>
    </source>
</reference>
<keyword evidence="3" id="KW-1185">Reference proteome</keyword>
<organism evidence="2 3">
    <name type="scientific">Actinoallomurus spadix</name>
    <dbReference type="NCBI Taxonomy" id="79912"/>
    <lineage>
        <taxon>Bacteria</taxon>
        <taxon>Bacillati</taxon>
        <taxon>Actinomycetota</taxon>
        <taxon>Actinomycetes</taxon>
        <taxon>Streptosporangiales</taxon>
        <taxon>Thermomonosporaceae</taxon>
        <taxon>Actinoallomurus</taxon>
    </lineage>
</organism>
<protein>
    <submittedName>
        <fullName evidence="2">Uncharacterized protein</fullName>
    </submittedName>
</protein>
<feature type="region of interest" description="Disordered" evidence="1">
    <location>
        <begin position="1"/>
        <end position="96"/>
    </location>
</feature>
<evidence type="ECO:0000313" key="3">
    <source>
        <dbReference type="Proteomes" id="UP001501822"/>
    </source>
</evidence>
<proteinExistence type="predicted"/>
<feature type="compositionally biased region" description="Basic and acidic residues" evidence="1">
    <location>
        <begin position="66"/>
        <end position="87"/>
    </location>
</feature>
<evidence type="ECO:0000313" key="2">
    <source>
        <dbReference type="EMBL" id="GAA0365960.1"/>
    </source>
</evidence>
<gene>
    <name evidence="2" type="ORF">GCM10010151_64870</name>
</gene>
<comment type="caution">
    <text evidence="2">The sequence shown here is derived from an EMBL/GenBank/DDBJ whole genome shotgun (WGS) entry which is preliminary data.</text>
</comment>
<evidence type="ECO:0000256" key="1">
    <source>
        <dbReference type="SAM" id="MobiDB-lite"/>
    </source>
</evidence>
<feature type="compositionally biased region" description="Low complexity" evidence="1">
    <location>
        <begin position="1"/>
        <end position="10"/>
    </location>
</feature>
<name>A0ABN0XJW7_9ACTN</name>
<accession>A0ABN0XJW7</accession>
<sequence>MVALTATTGEYGAGGGGVGQAVTARFDQRRDRRPARRAVRGIDVAEQRDGHQRRTAATDARTGARVHGEGRRRAYEPGHADGLDAHAAHAPSPAPAAPPYCPRNHVILTCDSEDRPPWLRPIAVSSHRLLGLVQRVT</sequence>
<feature type="compositionally biased region" description="Basic and acidic residues" evidence="1">
    <location>
        <begin position="43"/>
        <end position="52"/>
    </location>
</feature>